<dbReference type="EMBL" id="FQWY01000017">
    <property type="protein sequence ID" value="SHG90701.1"/>
    <property type="molecule type" value="Genomic_DNA"/>
</dbReference>
<sequence length="64" mass="7044">MDTKISEYILAIVTNDMTKVQGGGCPVFYAENAEEKEKISLLLARALGGVVHDLENGVYFICKH</sequence>
<name>A0A1M5NMC6_9FIRM</name>
<dbReference type="OrthoDB" id="1955035at2"/>
<dbReference type="AlphaFoldDB" id="A0A1M5NMC6"/>
<keyword evidence="2" id="KW-1185">Reference proteome</keyword>
<dbReference type="STRING" id="1123382.SAMN02745221_01253"/>
<organism evidence="1 2">
    <name type="scientific">Thermosyntropha lipolytica DSM 11003</name>
    <dbReference type="NCBI Taxonomy" id="1123382"/>
    <lineage>
        <taxon>Bacteria</taxon>
        <taxon>Bacillati</taxon>
        <taxon>Bacillota</taxon>
        <taxon>Clostridia</taxon>
        <taxon>Eubacteriales</taxon>
        <taxon>Syntrophomonadaceae</taxon>
        <taxon>Thermosyntropha</taxon>
    </lineage>
</organism>
<evidence type="ECO:0000313" key="1">
    <source>
        <dbReference type="EMBL" id="SHG90701.1"/>
    </source>
</evidence>
<dbReference type="RefSeq" id="WP_073091673.1">
    <property type="nucleotide sequence ID" value="NZ_FQWY01000017.1"/>
</dbReference>
<gene>
    <name evidence="1" type="ORF">SAMN02745221_01253</name>
</gene>
<reference evidence="2" key="1">
    <citation type="submission" date="2016-11" db="EMBL/GenBank/DDBJ databases">
        <authorList>
            <person name="Varghese N."/>
            <person name="Submissions S."/>
        </authorList>
    </citation>
    <scope>NUCLEOTIDE SEQUENCE [LARGE SCALE GENOMIC DNA]</scope>
    <source>
        <strain evidence="2">DSM 11003</strain>
    </source>
</reference>
<protein>
    <submittedName>
        <fullName evidence="1">Uncharacterized protein</fullName>
    </submittedName>
</protein>
<accession>A0A1M5NMC6</accession>
<proteinExistence type="predicted"/>
<dbReference type="Proteomes" id="UP000242329">
    <property type="component" value="Unassembled WGS sequence"/>
</dbReference>
<evidence type="ECO:0000313" key="2">
    <source>
        <dbReference type="Proteomes" id="UP000242329"/>
    </source>
</evidence>
<dbReference type="Pfam" id="PF21835">
    <property type="entry name" value="YIEGIA_cap"/>
    <property type="match status" value="1"/>
</dbReference>
<dbReference type="InterPro" id="IPR054055">
    <property type="entry name" value="YpzH"/>
</dbReference>